<dbReference type="PANTHER" id="PTHR13622">
    <property type="entry name" value="THIAMIN PYROPHOSPHOKINASE"/>
    <property type="match status" value="1"/>
</dbReference>
<protein>
    <recommendedName>
        <fullName evidence="1">thiamine diphosphokinase</fullName>
        <ecNumber evidence="1">2.7.6.2</ecNumber>
    </recommendedName>
</protein>
<dbReference type="SUPFAM" id="SSF63862">
    <property type="entry name" value="Thiamin pyrophosphokinase, substrate-binding domain"/>
    <property type="match status" value="1"/>
</dbReference>
<dbReference type="GO" id="GO:0030975">
    <property type="term" value="F:thiamine binding"/>
    <property type="evidence" value="ECO:0007669"/>
    <property type="project" value="InterPro"/>
</dbReference>
<evidence type="ECO:0000256" key="1">
    <source>
        <dbReference type="ARBA" id="ARBA00013245"/>
    </source>
</evidence>
<evidence type="ECO:0000259" key="7">
    <source>
        <dbReference type="SMART" id="SM00983"/>
    </source>
</evidence>
<comment type="function">
    <text evidence="6">Catalyzes the phosphorylation of thiamine to thiamine pyrophosphate (TPP). TPP is an active cofactor for enzymes involved in glycolysis and energy production. Plant leaves require high levels of TPP for photosynthesis and carbohydrate metabolism.</text>
</comment>
<dbReference type="Pfam" id="PF04265">
    <property type="entry name" value="TPK_B1_binding"/>
    <property type="match status" value="1"/>
</dbReference>
<feature type="domain" description="Thiamin pyrophosphokinase thiamin-binding" evidence="7">
    <location>
        <begin position="320"/>
        <end position="385"/>
    </location>
</feature>
<dbReference type="GO" id="GO:0005524">
    <property type="term" value="F:ATP binding"/>
    <property type="evidence" value="ECO:0007669"/>
    <property type="project" value="UniProtKB-KW"/>
</dbReference>
<evidence type="ECO:0000313" key="9">
    <source>
        <dbReference type="EMBL" id="GIM05111.1"/>
    </source>
</evidence>
<dbReference type="GO" id="GO:0016301">
    <property type="term" value="F:kinase activity"/>
    <property type="evidence" value="ECO:0007669"/>
    <property type="project" value="UniProtKB-KW"/>
</dbReference>
<dbReference type="InterPro" id="IPR036759">
    <property type="entry name" value="TPK_catalytic_sf"/>
</dbReference>
<accession>A0A8J4CWJ5</accession>
<proteinExistence type="predicted"/>
<dbReference type="FunFam" id="2.60.120.320:FF:000001">
    <property type="entry name" value="Thiamine pyrophosphokinase"/>
    <property type="match status" value="1"/>
</dbReference>
<keyword evidence="4" id="KW-0418">Kinase</keyword>
<dbReference type="PANTHER" id="PTHR13622:SF8">
    <property type="entry name" value="THIAMIN PYROPHOSPHOKINASE 1"/>
    <property type="match status" value="1"/>
</dbReference>
<dbReference type="GO" id="GO:0004788">
    <property type="term" value="F:thiamine diphosphokinase activity"/>
    <property type="evidence" value="ECO:0007669"/>
    <property type="project" value="UniProtKB-EC"/>
</dbReference>
<evidence type="ECO:0000313" key="10">
    <source>
        <dbReference type="Proteomes" id="UP000747110"/>
    </source>
</evidence>
<evidence type="ECO:0000256" key="4">
    <source>
        <dbReference type="ARBA" id="ARBA00022777"/>
    </source>
</evidence>
<keyword evidence="2" id="KW-0808">Transferase</keyword>
<evidence type="ECO:0000256" key="2">
    <source>
        <dbReference type="ARBA" id="ARBA00022679"/>
    </source>
</evidence>
<dbReference type="OrthoDB" id="25149at2759"/>
<dbReference type="InterPro" id="IPR007373">
    <property type="entry name" value="Thiamin_PyroPKinase_B1-bd"/>
</dbReference>
<evidence type="ECO:0000256" key="3">
    <source>
        <dbReference type="ARBA" id="ARBA00022741"/>
    </source>
</evidence>
<sequence length="424" mass="45370">MRSLSGFSLVCQRFSVIAVPLKPKQHWATSRIHTASIINPCPTRRRPGLAGIAEAAGLGMSVNHVPAVETVGLCGGISVPDAASSHGAAAAAPFATQAQTSDAGTLGGPYDQYIKSDFLGPEPLPAGRKVYIIVLNYCLPVGLLHAWPLASVRICADGGCNRLYDELPFMMPPTPEGIAALEALAEDGTNANLSMSPVKDKDKEITALLRLVHMPDVVLGDLDSLSSDVRQYYVQHGVPFEDMSYDQDTNDLAKAISMVEERYIKSDPDPSPNRHQILVLGALGGRLDHTLANLNVLHVFPHLNITLWGDGNLVRLVRPGKALITPDERFEGPTCGLIPIAGPVIATSSGLKWNVSATQLRVGGLVSSSNLLTGSPVEVACDGPLLWSTEIREEPRPDLRSLWERIVVAAAAARKQEEREGAGR</sequence>
<dbReference type="InterPro" id="IPR036371">
    <property type="entry name" value="TPK_B1-bd_sf"/>
</dbReference>
<evidence type="ECO:0000256" key="5">
    <source>
        <dbReference type="ARBA" id="ARBA00022840"/>
    </source>
</evidence>
<dbReference type="AlphaFoldDB" id="A0A8J4CWJ5"/>
<dbReference type="SMART" id="SM00983">
    <property type="entry name" value="TPK_B1_binding"/>
    <property type="match status" value="1"/>
</dbReference>
<organism evidence="8 10">
    <name type="scientific">Volvox reticuliferus</name>
    <dbReference type="NCBI Taxonomy" id="1737510"/>
    <lineage>
        <taxon>Eukaryota</taxon>
        <taxon>Viridiplantae</taxon>
        <taxon>Chlorophyta</taxon>
        <taxon>core chlorophytes</taxon>
        <taxon>Chlorophyceae</taxon>
        <taxon>CS clade</taxon>
        <taxon>Chlamydomonadales</taxon>
        <taxon>Volvocaceae</taxon>
        <taxon>Volvox</taxon>
    </lineage>
</organism>
<comment type="caution">
    <text evidence="8">The sequence shown here is derived from an EMBL/GenBank/DDBJ whole genome shotgun (WGS) entry which is preliminary data.</text>
</comment>
<dbReference type="GO" id="GO:0009229">
    <property type="term" value="P:thiamine diphosphate biosynthetic process"/>
    <property type="evidence" value="ECO:0007669"/>
    <property type="project" value="InterPro"/>
</dbReference>
<dbReference type="CDD" id="cd07995">
    <property type="entry name" value="TPK"/>
    <property type="match status" value="1"/>
</dbReference>
<dbReference type="SUPFAM" id="SSF63999">
    <property type="entry name" value="Thiamin pyrophosphokinase, catalytic domain"/>
    <property type="match status" value="1"/>
</dbReference>
<dbReference type="InterPro" id="IPR006282">
    <property type="entry name" value="Thi_PPkinase"/>
</dbReference>
<dbReference type="Gene3D" id="3.40.50.10240">
    <property type="entry name" value="Thiamin pyrophosphokinase, catalytic domain"/>
    <property type="match status" value="1"/>
</dbReference>
<dbReference type="EC" id="2.7.6.2" evidence="1"/>
<dbReference type="GO" id="GO:0006772">
    <property type="term" value="P:thiamine metabolic process"/>
    <property type="evidence" value="ECO:0007669"/>
    <property type="project" value="InterPro"/>
</dbReference>
<dbReference type="EMBL" id="BNCQ01000017">
    <property type="protein sequence ID" value="GIM05111.1"/>
    <property type="molecule type" value="Genomic_DNA"/>
</dbReference>
<dbReference type="Proteomes" id="UP000722791">
    <property type="component" value="Unassembled WGS sequence"/>
</dbReference>
<dbReference type="NCBIfam" id="TIGR01378">
    <property type="entry name" value="thi_PPkinase"/>
    <property type="match status" value="1"/>
</dbReference>
<dbReference type="Pfam" id="PF04263">
    <property type="entry name" value="TPK_catalytic"/>
    <property type="match status" value="1"/>
</dbReference>
<evidence type="ECO:0000313" key="8">
    <source>
        <dbReference type="EMBL" id="GIL91149.1"/>
    </source>
</evidence>
<gene>
    <name evidence="8" type="ORF">Vretifemale_18809</name>
    <name evidence="9" type="ORF">Vretimale_9528</name>
</gene>
<name>A0A8J4CWJ5_9CHLO</name>
<dbReference type="InterPro" id="IPR007371">
    <property type="entry name" value="TPK_catalytic"/>
</dbReference>
<keyword evidence="3" id="KW-0547">Nucleotide-binding</keyword>
<keyword evidence="5" id="KW-0067">ATP-binding</keyword>
<evidence type="ECO:0000256" key="6">
    <source>
        <dbReference type="ARBA" id="ARBA00025120"/>
    </source>
</evidence>
<dbReference type="Gene3D" id="2.60.120.320">
    <property type="entry name" value="Thiamin pyrophosphokinase, thiamin-binding domain"/>
    <property type="match status" value="1"/>
</dbReference>
<dbReference type="Proteomes" id="UP000747110">
    <property type="component" value="Unassembled WGS sequence"/>
</dbReference>
<dbReference type="EMBL" id="BNCP01000062">
    <property type="protein sequence ID" value="GIL91149.1"/>
    <property type="molecule type" value="Genomic_DNA"/>
</dbReference>
<reference evidence="8" key="1">
    <citation type="journal article" date="2021" name="Proc. Natl. Acad. Sci. U.S.A.">
        <title>Three genomes in the algal genus Volvox reveal the fate of a haploid sex-determining region after a transition to homothallism.</title>
        <authorList>
            <person name="Yamamoto K."/>
            <person name="Hamaji T."/>
            <person name="Kawai-Toyooka H."/>
            <person name="Matsuzaki R."/>
            <person name="Takahashi F."/>
            <person name="Nishimura Y."/>
            <person name="Kawachi M."/>
            <person name="Noguchi H."/>
            <person name="Minakuchi Y."/>
            <person name="Umen J.G."/>
            <person name="Toyoda A."/>
            <person name="Nozaki H."/>
        </authorList>
    </citation>
    <scope>NUCLEOTIDE SEQUENCE</scope>
    <source>
        <strain evidence="9">NIES-3785</strain>
        <strain evidence="8">NIES-3786</strain>
    </source>
</reference>
<keyword evidence="10" id="KW-1185">Reference proteome</keyword>